<feature type="transmembrane region" description="Helical" evidence="2">
    <location>
        <begin position="49"/>
        <end position="72"/>
    </location>
</feature>
<organism evidence="3 4">
    <name type="scientific">Oculimacula yallundae</name>
    <dbReference type="NCBI Taxonomy" id="86028"/>
    <lineage>
        <taxon>Eukaryota</taxon>
        <taxon>Fungi</taxon>
        <taxon>Dikarya</taxon>
        <taxon>Ascomycota</taxon>
        <taxon>Pezizomycotina</taxon>
        <taxon>Leotiomycetes</taxon>
        <taxon>Helotiales</taxon>
        <taxon>Ploettnerulaceae</taxon>
        <taxon>Oculimacula</taxon>
    </lineage>
</organism>
<keyword evidence="2" id="KW-1133">Transmembrane helix</keyword>
<protein>
    <recommendedName>
        <fullName evidence="5">Transmembrane protein</fullName>
    </recommendedName>
</protein>
<accession>A0ABR4CEE4</accession>
<sequence>MPEFARAEPTPTGRWVIIPGATQTTPILLSAPSTFTPAPVASSSPSREAVIGAVIGSLLGFLFLLFLVWAFVRTSNANWIPPRRRTVSEVYIANPNVAPVRLTVVTEETEYTATKVVIERTEHTERFMFSRPSRKRELQPVVYSESSESSKSSSERS</sequence>
<feature type="region of interest" description="Disordered" evidence="1">
    <location>
        <begin position="132"/>
        <end position="157"/>
    </location>
</feature>
<keyword evidence="2" id="KW-0812">Transmembrane</keyword>
<proteinExistence type="predicted"/>
<evidence type="ECO:0008006" key="5">
    <source>
        <dbReference type="Google" id="ProtNLM"/>
    </source>
</evidence>
<reference evidence="3 4" key="1">
    <citation type="journal article" date="2024" name="Commun. Biol.">
        <title>Comparative genomic analysis of thermophilic fungi reveals convergent evolutionary adaptations and gene losses.</title>
        <authorList>
            <person name="Steindorff A.S."/>
            <person name="Aguilar-Pontes M.V."/>
            <person name="Robinson A.J."/>
            <person name="Andreopoulos B."/>
            <person name="LaButti K."/>
            <person name="Kuo A."/>
            <person name="Mondo S."/>
            <person name="Riley R."/>
            <person name="Otillar R."/>
            <person name="Haridas S."/>
            <person name="Lipzen A."/>
            <person name="Grimwood J."/>
            <person name="Schmutz J."/>
            <person name="Clum A."/>
            <person name="Reid I.D."/>
            <person name="Moisan M.C."/>
            <person name="Butler G."/>
            <person name="Nguyen T.T.M."/>
            <person name="Dewar K."/>
            <person name="Conant G."/>
            <person name="Drula E."/>
            <person name="Henrissat B."/>
            <person name="Hansel C."/>
            <person name="Singer S."/>
            <person name="Hutchinson M.I."/>
            <person name="de Vries R.P."/>
            <person name="Natvig D.O."/>
            <person name="Powell A.J."/>
            <person name="Tsang A."/>
            <person name="Grigoriev I.V."/>
        </authorList>
    </citation>
    <scope>NUCLEOTIDE SEQUENCE [LARGE SCALE GENOMIC DNA]</scope>
    <source>
        <strain evidence="3 4">CBS 494.80</strain>
    </source>
</reference>
<keyword evidence="2" id="KW-0472">Membrane</keyword>
<evidence type="ECO:0000313" key="4">
    <source>
        <dbReference type="Proteomes" id="UP001595075"/>
    </source>
</evidence>
<keyword evidence="4" id="KW-1185">Reference proteome</keyword>
<evidence type="ECO:0000256" key="1">
    <source>
        <dbReference type="SAM" id="MobiDB-lite"/>
    </source>
</evidence>
<evidence type="ECO:0000256" key="2">
    <source>
        <dbReference type="SAM" id="Phobius"/>
    </source>
</evidence>
<gene>
    <name evidence="3" type="ORF">VTL71DRAFT_15717</name>
</gene>
<dbReference type="Proteomes" id="UP001595075">
    <property type="component" value="Unassembled WGS sequence"/>
</dbReference>
<dbReference type="EMBL" id="JAZHXI010000009">
    <property type="protein sequence ID" value="KAL2067621.1"/>
    <property type="molecule type" value="Genomic_DNA"/>
</dbReference>
<name>A0ABR4CEE4_9HELO</name>
<feature type="compositionally biased region" description="Low complexity" evidence="1">
    <location>
        <begin position="144"/>
        <end position="157"/>
    </location>
</feature>
<evidence type="ECO:0000313" key="3">
    <source>
        <dbReference type="EMBL" id="KAL2067621.1"/>
    </source>
</evidence>
<comment type="caution">
    <text evidence="3">The sequence shown here is derived from an EMBL/GenBank/DDBJ whole genome shotgun (WGS) entry which is preliminary data.</text>
</comment>